<feature type="domain" description="Peptidase M12A" evidence="11">
    <location>
        <begin position="116"/>
        <end position="315"/>
    </location>
</feature>
<feature type="binding site" evidence="8">
    <location>
        <position position="213"/>
    </location>
    <ligand>
        <name>Zn(2+)</name>
        <dbReference type="ChEBI" id="CHEBI:29105"/>
        <note>catalytic</note>
    </ligand>
</feature>
<dbReference type="Pfam" id="PF01400">
    <property type="entry name" value="Astacin"/>
    <property type="match status" value="1"/>
</dbReference>
<dbReference type="GO" id="GO:0008270">
    <property type="term" value="F:zinc ion binding"/>
    <property type="evidence" value="ECO:0007669"/>
    <property type="project" value="UniProtKB-UniRule"/>
</dbReference>
<evidence type="ECO:0000313" key="12">
    <source>
        <dbReference type="EMBL" id="KAG8186074.1"/>
    </source>
</evidence>
<dbReference type="PANTHER" id="PTHR10127">
    <property type="entry name" value="DISCOIDIN, CUB, EGF, LAMININ , AND ZINC METALLOPROTEASE DOMAIN CONTAINING"/>
    <property type="match status" value="1"/>
</dbReference>
<evidence type="ECO:0000256" key="1">
    <source>
        <dbReference type="ARBA" id="ARBA00011245"/>
    </source>
</evidence>
<keyword evidence="2 8" id="KW-0645">Protease</keyword>
<proteinExistence type="predicted"/>
<dbReference type="InterPro" id="IPR001506">
    <property type="entry name" value="Peptidase_M12A"/>
</dbReference>
<keyword evidence="10" id="KW-0472">Membrane</keyword>
<dbReference type="Proteomes" id="UP000827092">
    <property type="component" value="Unassembled WGS sequence"/>
</dbReference>
<dbReference type="SMART" id="SM00235">
    <property type="entry name" value="ZnMc"/>
    <property type="match status" value="1"/>
</dbReference>
<dbReference type="InterPro" id="IPR034035">
    <property type="entry name" value="Astacin-like_dom"/>
</dbReference>
<feature type="binding site" evidence="8">
    <location>
        <position position="219"/>
    </location>
    <ligand>
        <name>Zn(2+)</name>
        <dbReference type="ChEBI" id="CHEBI:29105"/>
        <note>catalytic</note>
    </ligand>
</feature>
<evidence type="ECO:0000256" key="9">
    <source>
        <dbReference type="RuleBase" id="RU361183"/>
    </source>
</evidence>
<evidence type="ECO:0000256" key="3">
    <source>
        <dbReference type="ARBA" id="ARBA00022723"/>
    </source>
</evidence>
<dbReference type="GO" id="GO:0006508">
    <property type="term" value="P:proteolysis"/>
    <property type="evidence" value="ECO:0007669"/>
    <property type="project" value="UniProtKB-KW"/>
</dbReference>
<organism evidence="12 13">
    <name type="scientific">Oedothorax gibbosus</name>
    <dbReference type="NCBI Taxonomy" id="931172"/>
    <lineage>
        <taxon>Eukaryota</taxon>
        <taxon>Metazoa</taxon>
        <taxon>Ecdysozoa</taxon>
        <taxon>Arthropoda</taxon>
        <taxon>Chelicerata</taxon>
        <taxon>Arachnida</taxon>
        <taxon>Araneae</taxon>
        <taxon>Araneomorphae</taxon>
        <taxon>Entelegynae</taxon>
        <taxon>Araneoidea</taxon>
        <taxon>Linyphiidae</taxon>
        <taxon>Erigoninae</taxon>
        <taxon>Oedothorax</taxon>
    </lineage>
</organism>
<feature type="binding site" evidence="8">
    <location>
        <position position="209"/>
    </location>
    <ligand>
        <name>Zn(2+)</name>
        <dbReference type="ChEBI" id="CHEBI:29105"/>
        <note>catalytic</note>
    </ligand>
</feature>
<feature type="active site" evidence="8">
    <location>
        <position position="210"/>
    </location>
</feature>
<dbReference type="CDD" id="cd04280">
    <property type="entry name" value="ZnMc_astacin_like"/>
    <property type="match status" value="1"/>
</dbReference>
<dbReference type="EMBL" id="JAFNEN010000314">
    <property type="protein sequence ID" value="KAG8186074.1"/>
    <property type="molecule type" value="Genomic_DNA"/>
</dbReference>
<dbReference type="PRINTS" id="PR00480">
    <property type="entry name" value="ASTACIN"/>
</dbReference>
<keyword evidence="3 8" id="KW-0479">Metal-binding</keyword>
<keyword evidence="4 8" id="KW-0378">Hydrolase</keyword>
<dbReference type="AlphaFoldDB" id="A0AAV6UPF8"/>
<feature type="transmembrane region" description="Helical" evidence="10">
    <location>
        <begin position="17"/>
        <end position="41"/>
    </location>
</feature>
<evidence type="ECO:0000256" key="5">
    <source>
        <dbReference type="ARBA" id="ARBA00022833"/>
    </source>
</evidence>
<keyword evidence="10" id="KW-0812">Transmembrane</keyword>
<evidence type="ECO:0000256" key="2">
    <source>
        <dbReference type="ARBA" id="ARBA00022670"/>
    </source>
</evidence>
<dbReference type="PANTHER" id="PTHR10127:SF780">
    <property type="entry name" value="METALLOENDOPEPTIDASE"/>
    <property type="match status" value="1"/>
</dbReference>
<accession>A0AAV6UPF8</accession>
<evidence type="ECO:0000256" key="7">
    <source>
        <dbReference type="ARBA" id="ARBA00025529"/>
    </source>
</evidence>
<dbReference type="GO" id="GO:0004222">
    <property type="term" value="F:metalloendopeptidase activity"/>
    <property type="evidence" value="ECO:0007669"/>
    <property type="project" value="UniProtKB-UniRule"/>
</dbReference>
<comment type="subunit">
    <text evidence="1">Monomer.</text>
</comment>
<keyword evidence="6 8" id="KW-0482">Metalloprotease</keyword>
<comment type="cofactor">
    <cofactor evidence="8 9">
        <name>Zn(2+)</name>
        <dbReference type="ChEBI" id="CHEBI:29105"/>
    </cofactor>
    <text evidence="8 9">Binds 1 zinc ion per subunit.</text>
</comment>
<sequence>MQHSRWLAGRRGLTNRAWIFFATLLKVTLVQIVLVGCAYSLRFPRTRALIVILPNISTGAGVQFPPQWSEIQELFNNTDGLYPENDVEALLARNALYGQAMGDIIFVKASVGVFQAAVKDVGFRWPGYPGHGTIPYVIDDSLSEITDIIDKAIEQYHTKTCIRFTKRTTEKDYLRLFYGQGCSSYVGRIGGQQDVNLGSGCDFVGTVVHELGHAVGLYHEHQRSDRDDYIQVFIDNVQEGYESNFDITPVSEELIFNNFNEFSIMIYGEFAFSVDTGNLKTMEALNESITLKDPFTKPGLTNRDIETINNLYECQ</sequence>
<evidence type="ECO:0000256" key="6">
    <source>
        <dbReference type="ARBA" id="ARBA00023049"/>
    </source>
</evidence>
<protein>
    <recommendedName>
        <fullName evidence="9">Metalloendopeptidase</fullName>
        <ecNumber evidence="9">3.4.24.-</ecNumber>
    </recommendedName>
</protein>
<dbReference type="InterPro" id="IPR006026">
    <property type="entry name" value="Peptidase_Metallo"/>
</dbReference>
<reference evidence="12 13" key="1">
    <citation type="journal article" date="2022" name="Nat. Ecol. Evol.">
        <title>A masculinizing supergene underlies an exaggerated male reproductive morph in a spider.</title>
        <authorList>
            <person name="Hendrickx F."/>
            <person name="De Corte Z."/>
            <person name="Sonet G."/>
            <person name="Van Belleghem S.M."/>
            <person name="Kostlbacher S."/>
            <person name="Vangestel C."/>
        </authorList>
    </citation>
    <scope>NUCLEOTIDE SEQUENCE [LARGE SCALE GENOMIC DNA]</scope>
    <source>
        <strain evidence="12">W744_W776</strain>
    </source>
</reference>
<dbReference type="InterPro" id="IPR024079">
    <property type="entry name" value="MetalloPept_cat_dom_sf"/>
</dbReference>
<evidence type="ECO:0000256" key="8">
    <source>
        <dbReference type="PROSITE-ProRule" id="PRU01211"/>
    </source>
</evidence>
<gene>
    <name evidence="12" type="ORF">JTE90_005427</name>
</gene>
<evidence type="ECO:0000256" key="10">
    <source>
        <dbReference type="SAM" id="Phobius"/>
    </source>
</evidence>
<evidence type="ECO:0000259" key="11">
    <source>
        <dbReference type="PROSITE" id="PS51864"/>
    </source>
</evidence>
<comment type="caution">
    <text evidence="12">The sequence shown here is derived from an EMBL/GenBank/DDBJ whole genome shotgun (WGS) entry which is preliminary data.</text>
</comment>
<name>A0AAV6UPF8_9ARAC</name>
<keyword evidence="13" id="KW-1185">Reference proteome</keyword>
<dbReference type="SUPFAM" id="SSF55486">
    <property type="entry name" value="Metalloproteases ('zincins'), catalytic domain"/>
    <property type="match status" value="1"/>
</dbReference>
<comment type="function">
    <text evidence="7">Zinc metalloprotease. Provoques deadhesion of endothelial cells from cell cultures, and also degradation of fibronectin, fibrinogen and gelatin in vitro. Its role in the venom is not fully understood but it might act as a spreading factor that facilitates diffusion of other venom toxins. Alternatively, it might be involved in the proteolytic processing of other venom toxins or it might play a role in extra-oral digestion of prey.</text>
</comment>
<comment type="caution">
    <text evidence="8">Lacks conserved residue(s) required for the propagation of feature annotation.</text>
</comment>
<keyword evidence="10" id="KW-1133">Transmembrane helix</keyword>
<evidence type="ECO:0000256" key="4">
    <source>
        <dbReference type="ARBA" id="ARBA00022801"/>
    </source>
</evidence>
<dbReference type="EC" id="3.4.24.-" evidence="9"/>
<evidence type="ECO:0000313" key="13">
    <source>
        <dbReference type="Proteomes" id="UP000827092"/>
    </source>
</evidence>
<dbReference type="Gene3D" id="3.40.390.10">
    <property type="entry name" value="Collagenase (Catalytic Domain)"/>
    <property type="match status" value="1"/>
</dbReference>
<keyword evidence="5 8" id="KW-0862">Zinc</keyword>
<dbReference type="PROSITE" id="PS51864">
    <property type="entry name" value="ASTACIN"/>
    <property type="match status" value="1"/>
</dbReference>